<dbReference type="RefSeq" id="WP_022256306.1">
    <property type="nucleotide sequence ID" value="NZ_DAWEON010000009.1"/>
</dbReference>
<dbReference type="InterPro" id="IPR001095">
    <property type="entry name" value="Acetyl_CoA_COase_a_su"/>
</dbReference>
<evidence type="ECO:0000256" key="6">
    <source>
        <dbReference type="ARBA" id="ARBA00022840"/>
    </source>
</evidence>
<comment type="function">
    <text evidence="10">Component of the acetyl coenzyme A carboxylase (ACC) complex. First, biotin carboxylase catalyzes the carboxylation of biotin on its carrier protein (BCCP) and then the CO(2) group is transferred by the carboxyltransferase to acetyl-CoA to form malonyl-CoA.</text>
</comment>
<evidence type="ECO:0000256" key="8">
    <source>
        <dbReference type="ARBA" id="ARBA00023160"/>
    </source>
</evidence>
<dbReference type="Gene3D" id="3.90.226.10">
    <property type="entry name" value="2-enoyl-CoA Hydratase, Chain A, domain 1"/>
    <property type="match status" value="1"/>
</dbReference>
<dbReference type="GO" id="GO:0006633">
    <property type="term" value="P:fatty acid biosynthetic process"/>
    <property type="evidence" value="ECO:0007669"/>
    <property type="project" value="UniProtKB-KW"/>
</dbReference>
<keyword evidence="7 10" id="KW-0443">Lipid metabolism</keyword>
<dbReference type="InterPro" id="IPR011763">
    <property type="entry name" value="COA_CT_C"/>
</dbReference>
<dbReference type="InterPro" id="IPR029045">
    <property type="entry name" value="ClpP/crotonase-like_dom_sf"/>
</dbReference>
<feature type="domain" description="CoA carboxyltransferase C-terminal" evidence="11">
    <location>
        <begin position="46"/>
        <end position="295"/>
    </location>
</feature>
<keyword evidence="2 10" id="KW-0444">Lipid biosynthesis</keyword>
<dbReference type="HAMAP" id="MF_00823">
    <property type="entry name" value="AcetylCoA_CT_alpha"/>
    <property type="match status" value="1"/>
</dbReference>
<comment type="similarity">
    <text evidence="10">Belongs to the AccA family.</text>
</comment>
<dbReference type="NCBIfam" id="NF004344">
    <property type="entry name" value="PRK05724.1"/>
    <property type="match status" value="1"/>
</dbReference>
<protein>
    <recommendedName>
        <fullName evidence="10">Acetyl-coenzyme A carboxylase carboxyl transferase subunit alpha</fullName>
        <shortName evidence="10">ACCase subunit alpha</shortName>
        <shortName evidence="10">Acetyl-CoA carboxylase carboxyltransferase subunit alpha</shortName>
        <ecNumber evidence="10">2.1.3.15</ecNumber>
    </recommendedName>
</protein>
<sequence>MIKDLLEQLAPLDAQIAALRGNAADEESDMSAITAHASELAELAVEEDEILRSCGPLTAEDRVFLARHPARPHIDETVNALFTDFFEQCGDRQCREDRAILGGIAKFHGMPVTVIGHRKGATLEENMACNFGMPGPEGYRKALRLMKQAEKFGRPIITFIDTPGAYPGKEAEERGQGEAIARNLMEMSGLTVPIIAVVTGEGSSGGALALGVANHILMLENAVYSVLSPEGFASILWKDSSRSGEACELMKLTAQDLYRDGIVEEIIPEPVGGAQRSHAALYAALDTALKNHLRTLCKMNGKALAEQRYKKYRQIGETRKA</sequence>
<comment type="caution">
    <text evidence="12">The sequence shown here is derived from an EMBL/GenBank/DDBJ whole genome shotgun (WGS) entry which is preliminary data.</text>
</comment>
<evidence type="ECO:0000256" key="2">
    <source>
        <dbReference type="ARBA" id="ARBA00022516"/>
    </source>
</evidence>
<dbReference type="PROSITE" id="PS50989">
    <property type="entry name" value="COA_CT_CTER"/>
    <property type="match status" value="1"/>
</dbReference>
<evidence type="ECO:0000256" key="7">
    <source>
        <dbReference type="ARBA" id="ARBA00023098"/>
    </source>
</evidence>
<dbReference type="EMBL" id="PRKZ01000003">
    <property type="protein sequence ID" value="RAW50555.1"/>
    <property type="molecule type" value="Genomic_DNA"/>
</dbReference>
<dbReference type="GO" id="GO:0005524">
    <property type="term" value="F:ATP binding"/>
    <property type="evidence" value="ECO:0007669"/>
    <property type="project" value="UniProtKB-KW"/>
</dbReference>
<keyword evidence="3 10" id="KW-0808">Transferase</keyword>
<dbReference type="GO" id="GO:2001295">
    <property type="term" value="P:malonyl-CoA biosynthetic process"/>
    <property type="evidence" value="ECO:0007669"/>
    <property type="project" value="UniProtKB-UniRule"/>
</dbReference>
<keyword evidence="5 10" id="KW-0276">Fatty acid metabolism</keyword>
<comment type="catalytic activity">
    <reaction evidence="9 10">
        <text>N(6)-carboxybiotinyl-L-lysyl-[protein] + acetyl-CoA = N(6)-biotinyl-L-lysyl-[protein] + malonyl-CoA</text>
        <dbReference type="Rhea" id="RHEA:54728"/>
        <dbReference type="Rhea" id="RHEA-COMP:10505"/>
        <dbReference type="Rhea" id="RHEA-COMP:10506"/>
        <dbReference type="ChEBI" id="CHEBI:57288"/>
        <dbReference type="ChEBI" id="CHEBI:57384"/>
        <dbReference type="ChEBI" id="CHEBI:83144"/>
        <dbReference type="ChEBI" id="CHEBI:83145"/>
        <dbReference type="EC" id="2.1.3.15"/>
    </reaction>
</comment>
<accession>A0A329TME3</accession>
<name>A0A329TME3_9FIRM</name>
<dbReference type="GO" id="GO:0009317">
    <property type="term" value="C:acetyl-CoA carboxylase complex"/>
    <property type="evidence" value="ECO:0007669"/>
    <property type="project" value="InterPro"/>
</dbReference>
<keyword evidence="4 10" id="KW-0547">Nucleotide-binding</keyword>
<proteinExistence type="inferred from homology"/>
<dbReference type="GO" id="GO:0003989">
    <property type="term" value="F:acetyl-CoA carboxylase activity"/>
    <property type="evidence" value="ECO:0007669"/>
    <property type="project" value="InterPro"/>
</dbReference>
<evidence type="ECO:0000256" key="9">
    <source>
        <dbReference type="ARBA" id="ARBA00049152"/>
    </source>
</evidence>
<dbReference type="SUPFAM" id="SSF52096">
    <property type="entry name" value="ClpP/crotonase"/>
    <property type="match status" value="1"/>
</dbReference>
<dbReference type="UniPathway" id="UPA00655">
    <property type="reaction ID" value="UER00711"/>
</dbReference>
<keyword evidence="6 10" id="KW-0067">ATP-binding</keyword>
<comment type="subcellular location">
    <subcellularLocation>
        <location evidence="10">Cytoplasm</location>
    </subcellularLocation>
</comment>
<dbReference type="Proteomes" id="UP000251634">
    <property type="component" value="Unassembled WGS sequence"/>
</dbReference>
<evidence type="ECO:0000256" key="3">
    <source>
        <dbReference type="ARBA" id="ARBA00022679"/>
    </source>
</evidence>
<keyword evidence="10" id="KW-0963">Cytoplasm</keyword>
<dbReference type="NCBIfam" id="NF041504">
    <property type="entry name" value="AccA_sub"/>
    <property type="match status" value="1"/>
</dbReference>
<evidence type="ECO:0000256" key="1">
    <source>
        <dbReference type="ARBA" id="ARBA00004956"/>
    </source>
</evidence>
<comment type="subunit">
    <text evidence="10">Acetyl-CoA carboxylase is a heterohexamer composed of biotin carboxyl carrier protein (AccB), biotin carboxylase (AccC) and two subunits each of ACCase subunit alpha (AccA) and ACCase subunit beta (AccD).</text>
</comment>
<reference evidence="12 13" key="1">
    <citation type="submission" date="2018-02" db="EMBL/GenBank/DDBJ databases">
        <title>Complete genome sequencing of Faecalibacterium prausnitzii strains isolated from the human gut.</title>
        <authorList>
            <person name="Fitzgerald B.C."/>
            <person name="Shkoporov A.N."/>
            <person name="Ross P.R."/>
            <person name="Hill C."/>
        </authorList>
    </citation>
    <scope>NUCLEOTIDE SEQUENCE [LARGE SCALE GENOMIC DNA]</scope>
    <source>
        <strain evidence="12 13">APC942/8-14-2</strain>
    </source>
</reference>
<gene>
    <name evidence="10" type="primary">accA</name>
    <name evidence="12" type="ORF">C4N25_06125</name>
</gene>
<comment type="pathway">
    <text evidence="1 10">Lipid metabolism; malonyl-CoA biosynthesis; malonyl-CoA from acetyl-CoA: step 1/1.</text>
</comment>
<keyword evidence="8 10" id="KW-0275">Fatty acid biosynthesis</keyword>
<evidence type="ECO:0000256" key="4">
    <source>
        <dbReference type="ARBA" id="ARBA00022741"/>
    </source>
</evidence>
<evidence type="ECO:0000259" key="11">
    <source>
        <dbReference type="PROSITE" id="PS50989"/>
    </source>
</evidence>
<dbReference type="NCBIfam" id="TIGR00513">
    <property type="entry name" value="accA"/>
    <property type="match status" value="1"/>
</dbReference>
<dbReference type="GO" id="GO:0016743">
    <property type="term" value="F:carboxyl- or carbamoyltransferase activity"/>
    <property type="evidence" value="ECO:0007669"/>
    <property type="project" value="UniProtKB-UniRule"/>
</dbReference>
<dbReference type="PANTHER" id="PTHR42853:SF3">
    <property type="entry name" value="ACETYL-COENZYME A CARBOXYLASE CARBOXYL TRANSFERASE SUBUNIT ALPHA, CHLOROPLASTIC"/>
    <property type="match status" value="1"/>
</dbReference>
<dbReference type="EC" id="2.1.3.15" evidence="10"/>
<evidence type="ECO:0000256" key="10">
    <source>
        <dbReference type="HAMAP-Rule" id="MF_00823"/>
    </source>
</evidence>
<evidence type="ECO:0000313" key="12">
    <source>
        <dbReference type="EMBL" id="RAW50555.1"/>
    </source>
</evidence>
<evidence type="ECO:0000256" key="5">
    <source>
        <dbReference type="ARBA" id="ARBA00022832"/>
    </source>
</evidence>
<organism evidence="12 13">
    <name type="scientific">Faecalibacterium prausnitzii</name>
    <dbReference type="NCBI Taxonomy" id="853"/>
    <lineage>
        <taxon>Bacteria</taxon>
        <taxon>Bacillati</taxon>
        <taxon>Bacillota</taxon>
        <taxon>Clostridia</taxon>
        <taxon>Eubacteriales</taxon>
        <taxon>Oscillospiraceae</taxon>
        <taxon>Faecalibacterium</taxon>
    </lineage>
</organism>
<dbReference type="PRINTS" id="PR01069">
    <property type="entry name" value="ACCCTRFRASEA"/>
</dbReference>
<evidence type="ECO:0000313" key="13">
    <source>
        <dbReference type="Proteomes" id="UP000251634"/>
    </source>
</evidence>
<dbReference type="Pfam" id="PF03255">
    <property type="entry name" value="ACCA"/>
    <property type="match status" value="1"/>
</dbReference>
<dbReference type="AlphaFoldDB" id="A0A329TME3"/>
<dbReference type="PANTHER" id="PTHR42853">
    <property type="entry name" value="ACETYL-COENZYME A CARBOXYLASE CARBOXYL TRANSFERASE SUBUNIT ALPHA"/>
    <property type="match status" value="1"/>
</dbReference>